<dbReference type="EMBL" id="BMIX01000005">
    <property type="protein sequence ID" value="GGG40248.1"/>
    <property type="molecule type" value="Genomic_DNA"/>
</dbReference>
<feature type="domain" description="Mannitol dehydrogenase N-terminal" evidence="3">
    <location>
        <begin position="27"/>
        <end position="271"/>
    </location>
</feature>
<dbReference type="PANTHER" id="PTHR30524">
    <property type="entry name" value="MANNITOL-1-PHOSPHATE 5-DEHYDROGENASE"/>
    <property type="match status" value="1"/>
</dbReference>
<accession>A0ABQ1WRI5</accession>
<proteinExistence type="predicted"/>
<reference evidence="6" key="1">
    <citation type="journal article" date="2019" name="Int. J. Syst. Evol. Microbiol.">
        <title>The Global Catalogue of Microorganisms (GCM) 10K type strain sequencing project: providing services to taxonomists for standard genome sequencing and annotation.</title>
        <authorList>
            <consortium name="The Broad Institute Genomics Platform"/>
            <consortium name="The Broad Institute Genome Sequencing Center for Infectious Disease"/>
            <person name="Wu L."/>
            <person name="Ma J."/>
        </authorList>
    </citation>
    <scope>NUCLEOTIDE SEQUENCE [LARGE SCALE GENOMIC DNA]</scope>
    <source>
        <strain evidence="6">CGMCC 1.15422</strain>
    </source>
</reference>
<dbReference type="SUPFAM" id="SSF48179">
    <property type="entry name" value="6-phosphogluconate dehydrogenase C-terminal domain-like"/>
    <property type="match status" value="1"/>
</dbReference>
<dbReference type="InterPro" id="IPR013118">
    <property type="entry name" value="Mannitol_DH_C"/>
</dbReference>
<evidence type="ECO:0000313" key="5">
    <source>
        <dbReference type="EMBL" id="GGG40248.1"/>
    </source>
</evidence>
<dbReference type="InterPro" id="IPR013328">
    <property type="entry name" value="6PGD_dom2"/>
</dbReference>
<dbReference type="Gene3D" id="3.40.50.720">
    <property type="entry name" value="NAD(P)-binding Rossmann-like Domain"/>
    <property type="match status" value="1"/>
</dbReference>
<name>A0ABQ1WRI5_9FLAO</name>
<dbReference type="PANTHER" id="PTHR30524:SF0">
    <property type="entry name" value="ALTRONATE OXIDOREDUCTASE-RELATED"/>
    <property type="match status" value="1"/>
</dbReference>
<dbReference type="SUPFAM" id="SSF51735">
    <property type="entry name" value="NAD(P)-binding Rossmann-fold domains"/>
    <property type="match status" value="1"/>
</dbReference>
<evidence type="ECO:0000259" key="3">
    <source>
        <dbReference type="Pfam" id="PF01232"/>
    </source>
</evidence>
<keyword evidence="6" id="KW-1185">Reference proteome</keyword>
<evidence type="ECO:0000313" key="6">
    <source>
        <dbReference type="Proteomes" id="UP000605733"/>
    </source>
</evidence>
<feature type="domain" description="Mannitol dehydrogenase C-terminal" evidence="4">
    <location>
        <begin position="283"/>
        <end position="480"/>
    </location>
</feature>
<evidence type="ECO:0000259" key="4">
    <source>
        <dbReference type="Pfam" id="PF08125"/>
    </source>
</evidence>
<protein>
    <submittedName>
        <fullName evidence="5">Altronate oxidoreductase</fullName>
    </submittedName>
</protein>
<keyword evidence="1" id="KW-0560">Oxidoreductase</keyword>
<gene>
    <name evidence="5" type="primary">uxaB</name>
    <name evidence="5" type="ORF">GCM10011532_24970</name>
</gene>
<dbReference type="InterPro" id="IPR036291">
    <property type="entry name" value="NAD(P)-bd_dom_sf"/>
</dbReference>
<evidence type="ECO:0000256" key="2">
    <source>
        <dbReference type="ARBA" id="ARBA00023027"/>
    </source>
</evidence>
<sequence>MNEHKTKYQMKQLNRNTANKPIEYPERVLQFGGGNFLRAFCDWMINELNEKTGFDAGVIVVKPTEGGNYKELKQQDGLFHVALDGIKRGEMLSEVKLISCVNRVIHSYNEWDKYLKTALQPEIRFIISNTTEAGIKFSDSDSFEDQPPKEFPAKLTLWLLYRFDHFKGAEDKGCIVLPCELIEDNGEELLKTVLQYIKLWDLGDDFQQWIEKHNYFCSTLVDRIVSGFPENRKNEIQQKTGFKDPLLVAGEEYHSWIIKAPEIVKKELPFEKTNLNVQFVDELASYRELKVRILNGAHTSLVPVGYLAGLRTVRESMDDDLVLNHVEQVLREEIKPTLNKFPESEIDAFIDAVLDRFKNPTLKHYLLAISLNSTSKFQARLLPAFKEYTSEKGHFPKRTAFSLACMLRFYKGEFKGESIEVKDDPEVLSFFNQQWEKKDKKLINTEEFVESILQNKIIFGEDLTQFEGLVRTIAVYLNEIEAEGIRESLRNLKTPIYEN</sequence>
<dbReference type="Proteomes" id="UP000605733">
    <property type="component" value="Unassembled WGS sequence"/>
</dbReference>
<dbReference type="Pfam" id="PF01232">
    <property type="entry name" value="Mannitol_dh"/>
    <property type="match status" value="1"/>
</dbReference>
<dbReference type="NCBIfam" id="NF002969">
    <property type="entry name" value="PRK03643.1"/>
    <property type="match status" value="1"/>
</dbReference>
<evidence type="ECO:0000256" key="1">
    <source>
        <dbReference type="ARBA" id="ARBA00023002"/>
    </source>
</evidence>
<dbReference type="Pfam" id="PF08125">
    <property type="entry name" value="Mannitol_dh_C"/>
    <property type="match status" value="1"/>
</dbReference>
<dbReference type="Gene3D" id="1.10.1040.10">
    <property type="entry name" value="N-(1-d-carboxylethyl)-l-norvaline Dehydrogenase, domain 2"/>
    <property type="match status" value="1"/>
</dbReference>
<dbReference type="InterPro" id="IPR013131">
    <property type="entry name" value="Mannitol_DH_N"/>
</dbReference>
<organism evidence="5 6">
    <name type="scientific">Christiangramia forsetii</name>
    <dbReference type="NCBI Taxonomy" id="411153"/>
    <lineage>
        <taxon>Bacteria</taxon>
        <taxon>Pseudomonadati</taxon>
        <taxon>Bacteroidota</taxon>
        <taxon>Flavobacteriia</taxon>
        <taxon>Flavobacteriales</taxon>
        <taxon>Flavobacteriaceae</taxon>
        <taxon>Christiangramia</taxon>
    </lineage>
</organism>
<dbReference type="InterPro" id="IPR008927">
    <property type="entry name" value="6-PGluconate_DH-like_C_sf"/>
</dbReference>
<keyword evidence="2" id="KW-0520">NAD</keyword>
<comment type="caution">
    <text evidence="5">The sequence shown here is derived from an EMBL/GenBank/DDBJ whole genome shotgun (WGS) entry which is preliminary data.</text>
</comment>